<evidence type="ECO:0000313" key="2">
    <source>
        <dbReference type="Proteomes" id="UP001295420"/>
    </source>
</evidence>
<evidence type="ECO:0000313" key="1">
    <source>
        <dbReference type="EMBL" id="CAH1523505.1"/>
    </source>
</evidence>
<dbReference type="Proteomes" id="UP001295420">
    <property type="component" value="Unassembled WGS sequence"/>
</dbReference>
<gene>
    <name evidence="1" type="ORF">THF1D04_150066</name>
</gene>
<protein>
    <submittedName>
        <fullName evidence="1">Uncharacterized protein</fullName>
    </submittedName>
</protein>
<accession>A0AAU9Q2W4</accession>
<reference evidence="1" key="1">
    <citation type="submission" date="2022-01" db="EMBL/GenBank/DDBJ databases">
        <authorList>
            <person name="Lagorce A."/>
        </authorList>
    </citation>
    <scope>NUCLEOTIDE SEQUENCE</scope>
    <source>
        <strain evidence="1">Th15_F1_D04</strain>
    </source>
</reference>
<dbReference type="EMBL" id="CAKMTQ010000007">
    <property type="protein sequence ID" value="CAH1523505.1"/>
    <property type="molecule type" value="Genomic_DNA"/>
</dbReference>
<dbReference type="AlphaFoldDB" id="A0AAU9Q2W4"/>
<comment type="caution">
    <text evidence="1">The sequence shown here is derived from an EMBL/GenBank/DDBJ whole genome shotgun (WGS) entry which is preliminary data.</text>
</comment>
<sequence length="42" mass="5022">MFLFFVDQILTGQTNYNSRMDSLLNKCLHQPSTTFVNRKHKF</sequence>
<organism evidence="1 2">
    <name type="scientific">Vibrio owensii</name>
    <dbReference type="NCBI Taxonomy" id="696485"/>
    <lineage>
        <taxon>Bacteria</taxon>
        <taxon>Pseudomonadati</taxon>
        <taxon>Pseudomonadota</taxon>
        <taxon>Gammaproteobacteria</taxon>
        <taxon>Vibrionales</taxon>
        <taxon>Vibrionaceae</taxon>
        <taxon>Vibrio</taxon>
    </lineage>
</organism>
<proteinExistence type="predicted"/>
<name>A0AAU9Q2W4_9VIBR</name>